<evidence type="ECO:0000256" key="2">
    <source>
        <dbReference type="ARBA" id="ARBA00004123"/>
    </source>
</evidence>
<dbReference type="STRING" id="45607.A0A2T0FI43"/>
<protein>
    <recommendedName>
        <fullName evidence="8">mRNA-capping enzyme subunit beta</fullName>
        <ecNumber evidence="8">3.6.1.74</ecNumber>
    </recommendedName>
    <alternativeName>
        <fullName evidence="8">mRNA 5'-phosphatase</fullName>
    </alternativeName>
    <alternativeName>
        <fullName evidence="8">mRNA 5'-triphosphate monophosphatase</fullName>
    </alternativeName>
</protein>
<dbReference type="InterPro" id="IPR037009">
    <property type="entry name" value="mRNA_triPase_Cet1_sf"/>
</dbReference>
<dbReference type="InterPro" id="IPR033469">
    <property type="entry name" value="CYTH-like_dom_sf"/>
</dbReference>
<keyword evidence="12" id="KW-1185">Reference proteome</keyword>
<evidence type="ECO:0000256" key="8">
    <source>
        <dbReference type="RuleBase" id="RU367053"/>
    </source>
</evidence>
<comment type="similarity">
    <text evidence="3 8">Belongs to the fungal TPase family.</text>
</comment>
<keyword evidence="6 8" id="KW-0539">Nucleus</keyword>
<dbReference type="GO" id="GO:0004651">
    <property type="term" value="F:polynucleotide 5'-phosphatase activity"/>
    <property type="evidence" value="ECO:0007669"/>
    <property type="project" value="UniProtKB-UniRule"/>
</dbReference>
<dbReference type="EC" id="3.6.1.74" evidence="8"/>
<dbReference type="AlphaFoldDB" id="A0A2T0FI43"/>
<evidence type="ECO:0000256" key="7">
    <source>
        <dbReference type="ARBA" id="ARBA00047740"/>
    </source>
</evidence>
<comment type="function">
    <text evidence="8">First step of mRNA capping. Converts the 5'-triphosphate end of a nascent mRNA chain into a diphosphate end.</text>
</comment>
<feature type="domain" description="mRNA triphosphatase Cet1-like" evidence="10">
    <location>
        <begin position="124"/>
        <end position="330"/>
    </location>
</feature>
<evidence type="ECO:0000256" key="9">
    <source>
        <dbReference type="SAM" id="MobiDB-lite"/>
    </source>
</evidence>
<dbReference type="GO" id="GO:0006370">
    <property type="term" value="P:7-methylguanosine mRNA capping"/>
    <property type="evidence" value="ECO:0007669"/>
    <property type="project" value="UniProtKB-UniRule"/>
</dbReference>
<evidence type="ECO:0000256" key="6">
    <source>
        <dbReference type="ARBA" id="ARBA00023242"/>
    </source>
</evidence>
<dbReference type="EMBL" id="NDIQ01000021">
    <property type="protein sequence ID" value="PRT54671.1"/>
    <property type="molecule type" value="Genomic_DNA"/>
</dbReference>
<keyword evidence="4 8" id="KW-0507">mRNA processing</keyword>
<dbReference type="GO" id="GO:0140818">
    <property type="term" value="F:mRNA 5'-triphosphate monophosphatase activity"/>
    <property type="evidence" value="ECO:0007669"/>
    <property type="project" value="UniProtKB-EC"/>
</dbReference>
<proteinExistence type="inferred from homology"/>
<comment type="caution">
    <text evidence="11">The sequence shown here is derived from an EMBL/GenBank/DDBJ whole genome shotgun (WGS) entry which is preliminary data.</text>
</comment>
<dbReference type="Proteomes" id="UP000238350">
    <property type="component" value="Unassembled WGS sequence"/>
</dbReference>
<keyword evidence="8" id="KW-0506">mRNA capping</keyword>
<dbReference type="InterPro" id="IPR004206">
    <property type="entry name" value="mRNA_triPase_Cet1"/>
</dbReference>
<name>A0A2T0FI43_9ASCO</name>
<gene>
    <name evidence="11" type="ORF">B9G98_02291</name>
</gene>
<dbReference type="SUPFAM" id="SSF55154">
    <property type="entry name" value="CYTH-like phosphatases"/>
    <property type="match status" value="1"/>
</dbReference>
<accession>A0A2T0FI43</accession>
<evidence type="ECO:0000259" key="10">
    <source>
        <dbReference type="Pfam" id="PF02940"/>
    </source>
</evidence>
<keyword evidence="5 8" id="KW-0378">Hydrolase</keyword>
<comment type="subunit">
    <text evidence="8">Heterodimer. The mRNA-capping enzyme is composed of two separate chains alpha and beta, respectively a mRNA guanylyltransferase and an mRNA 5'-triphosphate monophosphatase.</text>
</comment>
<dbReference type="Pfam" id="PF02940">
    <property type="entry name" value="mRNA_triPase"/>
    <property type="match status" value="1"/>
</dbReference>
<dbReference type="GO" id="GO:0031533">
    <property type="term" value="C:mRNA capping enzyme complex"/>
    <property type="evidence" value="ECO:0007669"/>
    <property type="project" value="UniProtKB-UniRule"/>
</dbReference>
<sequence>MDLRNIVNNDDNSGSIFSLQSSPSRSKQGSLASLLNTESTAAGTAGAKKPKRYDTIPIWAQTWNASQTTPNSISNHNEHSSRISEFKLMSKEDIQPSSLGHIGPGGYPSLLGLPSSLTGVIPADDVTTKVCSWLYSHLFQLEDQRKFIELEFKMGQIIDRNSNQRASLPCITETVVSPEYARERLTFEASIESSQFSRVEYLISGLSKRQGAAPLTKLPDIRQKDVIYAQQGSGANIRLSYDENNNLVDRLIKKRIANLLIFCPGDLTDWRVSLSTEVQFSGSTEELTRPNKIRNKNRQSWQTSGLQMDLTGVISEGGDQSKSKEVELEMDKDLIIQCFDNFQSKKDGEAMDKFQELIRFGVDSCRTISRFISR</sequence>
<reference evidence="11 12" key="1">
    <citation type="submission" date="2017-04" db="EMBL/GenBank/DDBJ databases">
        <title>Genome sequencing of [Candida] sorbophila.</title>
        <authorList>
            <person name="Ahn J.O."/>
        </authorList>
    </citation>
    <scope>NUCLEOTIDE SEQUENCE [LARGE SCALE GENOMIC DNA]</scope>
    <source>
        <strain evidence="11 12">DS02</strain>
    </source>
</reference>
<evidence type="ECO:0000256" key="1">
    <source>
        <dbReference type="ARBA" id="ARBA00001946"/>
    </source>
</evidence>
<dbReference type="GeneID" id="36516039"/>
<comment type="cofactor">
    <cofactor evidence="1 8">
        <name>Mg(2+)</name>
        <dbReference type="ChEBI" id="CHEBI:18420"/>
    </cofactor>
</comment>
<evidence type="ECO:0000256" key="5">
    <source>
        <dbReference type="ARBA" id="ARBA00022801"/>
    </source>
</evidence>
<evidence type="ECO:0000256" key="3">
    <source>
        <dbReference type="ARBA" id="ARBA00006345"/>
    </source>
</evidence>
<organism evidence="11 12">
    <name type="scientific">Wickerhamiella sorbophila</name>
    <dbReference type="NCBI Taxonomy" id="45607"/>
    <lineage>
        <taxon>Eukaryota</taxon>
        <taxon>Fungi</taxon>
        <taxon>Dikarya</taxon>
        <taxon>Ascomycota</taxon>
        <taxon>Saccharomycotina</taxon>
        <taxon>Dipodascomycetes</taxon>
        <taxon>Dipodascales</taxon>
        <taxon>Trichomonascaceae</taxon>
        <taxon>Wickerhamiella</taxon>
    </lineage>
</organism>
<feature type="region of interest" description="Disordered" evidence="9">
    <location>
        <begin position="1"/>
        <end position="32"/>
    </location>
</feature>
<dbReference type="RefSeq" id="XP_024664616.1">
    <property type="nucleotide sequence ID" value="XM_024808848.1"/>
</dbReference>
<evidence type="ECO:0000256" key="4">
    <source>
        <dbReference type="ARBA" id="ARBA00022664"/>
    </source>
</evidence>
<dbReference type="CDD" id="cd07470">
    <property type="entry name" value="CYTH-like_mRNA_RTPase"/>
    <property type="match status" value="1"/>
</dbReference>
<dbReference type="Gene3D" id="3.20.100.10">
    <property type="entry name" value="mRNA triphosphatase Cet1-like"/>
    <property type="match status" value="1"/>
</dbReference>
<comment type="subcellular location">
    <subcellularLocation>
        <location evidence="2 8">Nucleus</location>
    </subcellularLocation>
</comment>
<dbReference type="InterPro" id="IPR040343">
    <property type="entry name" value="Cet1/Ctl1"/>
</dbReference>
<dbReference type="OrthoDB" id="272147at2759"/>
<dbReference type="PANTHER" id="PTHR28118">
    <property type="entry name" value="POLYNUCLEOTIDE 5'-TRIPHOSPHATASE-RELATED"/>
    <property type="match status" value="1"/>
</dbReference>
<evidence type="ECO:0000313" key="12">
    <source>
        <dbReference type="Proteomes" id="UP000238350"/>
    </source>
</evidence>
<evidence type="ECO:0000313" key="11">
    <source>
        <dbReference type="EMBL" id="PRT54671.1"/>
    </source>
</evidence>
<dbReference type="PANTHER" id="PTHR28118:SF1">
    <property type="entry name" value="POLYNUCLEOTIDE 5'-TRIPHOSPHATASE CTL1-RELATED"/>
    <property type="match status" value="1"/>
</dbReference>
<comment type="catalytic activity">
    <reaction evidence="7">
        <text>a 5'-end triphospho-ribonucleoside in mRNA + H2O = a 5'-end diphospho-ribonucleoside in mRNA + phosphate + H(+)</text>
        <dbReference type="Rhea" id="RHEA:67004"/>
        <dbReference type="Rhea" id="RHEA-COMP:17164"/>
        <dbReference type="Rhea" id="RHEA-COMP:17165"/>
        <dbReference type="ChEBI" id="CHEBI:15377"/>
        <dbReference type="ChEBI" id="CHEBI:15378"/>
        <dbReference type="ChEBI" id="CHEBI:43474"/>
        <dbReference type="ChEBI" id="CHEBI:167616"/>
        <dbReference type="ChEBI" id="CHEBI:167618"/>
        <dbReference type="EC" id="3.6.1.74"/>
    </reaction>
    <physiologicalReaction direction="left-to-right" evidence="7">
        <dbReference type="Rhea" id="RHEA:67005"/>
    </physiologicalReaction>
</comment>